<dbReference type="Gene3D" id="3.90.550.10">
    <property type="entry name" value="Spore Coat Polysaccharide Biosynthesis Protein SpsA, Chain A"/>
    <property type="match status" value="1"/>
</dbReference>
<gene>
    <name evidence="1" type="ORF">METZ01_LOCUS385990</name>
</gene>
<accession>A0A382UFU5</accession>
<name>A0A382UFU5_9ZZZZ</name>
<dbReference type="InterPro" id="IPR029044">
    <property type="entry name" value="Nucleotide-diphossugar_trans"/>
</dbReference>
<evidence type="ECO:0000313" key="1">
    <source>
        <dbReference type="EMBL" id="SVD33136.1"/>
    </source>
</evidence>
<dbReference type="SUPFAM" id="SSF53448">
    <property type="entry name" value="Nucleotide-diphospho-sugar transferases"/>
    <property type="match status" value="1"/>
</dbReference>
<dbReference type="EMBL" id="UINC01143928">
    <property type="protein sequence ID" value="SVD33136.1"/>
    <property type="molecule type" value="Genomic_DNA"/>
</dbReference>
<evidence type="ECO:0008006" key="2">
    <source>
        <dbReference type="Google" id="ProtNLM"/>
    </source>
</evidence>
<dbReference type="AlphaFoldDB" id="A0A382UFU5"/>
<organism evidence="1">
    <name type="scientific">marine metagenome</name>
    <dbReference type="NCBI Taxonomy" id="408172"/>
    <lineage>
        <taxon>unclassified sequences</taxon>
        <taxon>metagenomes</taxon>
        <taxon>ecological metagenomes</taxon>
    </lineage>
</organism>
<sequence length="261" mass="29483">MRHNNMPKFSIATLVTDLAEYAKMQRSFREGGFTEPDCEFLTVDNTGTVQTSAYLGLNQMLEAAAGRYVLLCHQDVRLIEDGHDRLTYLLEELETHDPTWAVAGNAGGRGPGRIAICISDPHGESQHRGNLPAKVTALDENFMVVKREARVGFSRDLDGFHMYGADLCLVAQTLGYSSYVINFHLRHLSGGKISPELLRSAAAFRKKWSRAFRPRWIQTTCTLIFVSGSRLSRWLPWLWNGSGKRFLLKFTLPKDDFEREG</sequence>
<proteinExistence type="predicted"/>
<protein>
    <recommendedName>
        <fullName evidence="2">Acyl esterase</fullName>
    </recommendedName>
</protein>
<reference evidence="1" key="1">
    <citation type="submission" date="2018-05" db="EMBL/GenBank/DDBJ databases">
        <authorList>
            <person name="Lanie J.A."/>
            <person name="Ng W.-L."/>
            <person name="Kazmierczak K.M."/>
            <person name="Andrzejewski T.M."/>
            <person name="Davidsen T.M."/>
            <person name="Wayne K.J."/>
            <person name="Tettelin H."/>
            <person name="Glass J.I."/>
            <person name="Rusch D."/>
            <person name="Podicherti R."/>
            <person name="Tsui H.-C.T."/>
            <person name="Winkler M.E."/>
        </authorList>
    </citation>
    <scope>NUCLEOTIDE SEQUENCE</scope>
</reference>